<comment type="caution">
    <text evidence="9">The sequence shown here is derived from an EMBL/GenBank/DDBJ whole genome shotgun (WGS) entry which is preliminary data.</text>
</comment>
<keyword evidence="6 8" id="KW-1133">Transmembrane helix</keyword>
<evidence type="ECO:0000313" key="10">
    <source>
        <dbReference type="Proteomes" id="UP000295066"/>
    </source>
</evidence>
<dbReference type="PANTHER" id="PTHR30269:SF23">
    <property type="entry name" value="MEMBRANE TRANSPORTER PROTEIN YDHB-RELATED"/>
    <property type="match status" value="1"/>
</dbReference>
<dbReference type="RefSeq" id="WP_133956226.1">
    <property type="nucleotide sequence ID" value="NZ_SORI01000002.1"/>
</dbReference>
<evidence type="ECO:0000256" key="8">
    <source>
        <dbReference type="RuleBase" id="RU363041"/>
    </source>
</evidence>
<proteinExistence type="inferred from homology"/>
<feature type="transmembrane region" description="Helical" evidence="8">
    <location>
        <begin position="111"/>
        <end position="129"/>
    </location>
</feature>
<evidence type="ECO:0000256" key="7">
    <source>
        <dbReference type="ARBA" id="ARBA00023136"/>
    </source>
</evidence>
<feature type="transmembrane region" description="Helical" evidence="8">
    <location>
        <begin position="150"/>
        <end position="176"/>
    </location>
</feature>
<evidence type="ECO:0000256" key="5">
    <source>
        <dbReference type="ARBA" id="ARBA00022692"/>
    </source>
</evidence>
<evidence type="ECO:0000256" key="1">
    <source>
        <dbReference type="ARBA" id="ARBA00004651"/>
    </source>
</evidence>
<dbReference type="InterPro" id="IPR002781">
    <property type="entry name" value="TM_pro_TauE-like"/>
</dbReference>
<dbReference type="Pfam" id="PF01925">
    <property type="entry name" value="TauE"/>
    <property type="match status" value="1"/>
</dbReference>
<comment type="subcellular location">
    <subcellularLocation>
        <location evidence="1 8">Cell membrane</location>
        <topology evidence="1 8">Multi-pass membrane protein</topology>
    </subcellularLocation>
</comment>
<dbReference type="OrthoDB" id="9801058at2"/>
<evidence type="ECO:0000256" key="6">
    <source>
        <dbReference type="ARBA" id="ARBA00022989"/>
    </source>
</evidence>
<keyword evidence="3" id="KW-0813">Transport</keyword>
<name>A0A4R8ME45_9BACT</name>
<keyword evidence="5 8" id="KW-0812">Transmembrane</keyword>
<feature type="transmembrane region" description="Helical" evidence="8">
    <location>
        <begin position="12"/>
        <end position="33"/>
    </location>
</feature>
<dbReference type="AlphaFoldDB" id="A0A4R8ME45"/>
<gene>
    <name evidence="9" type="ORF">C8D99_102229</name>
</gene>
<evidence type="ECO:0000313" key="9">
    <source>
        <dbReference type="EMBL" id="TDY63248.1"/>
    </source>
</evidence>
<feature type="transmembrane region" description="Helical" evidence="8">
    <location>
        <begin position="82"/>
        <end position="99"/>
    </location>
</feature>
<sequence length="260" mass="28139">MDFLASFTGLDLPGWAWTIVLTVGAGIGIAKTAVPGSAILVVVLMAMALPARMSVGVLLPMLIFGDIFAVGKFWKHTDRRQLFTLLPFAFLGLGAGYLILRHVSNEQLKPIIGAVVLLMLGVHQVSRIVKNKRIASGESLPSRTSPFLTALFGFFAGMGTGMANSSGPVMSLYLLIVGLPKLQFIATTAWFFFTMNLLKVPLFISLGLINAQSLRINLLALPSIAAGALLGYWMVRRISQERFNQIVLALAFVAAVRLMF</sequence>
<keyword evidence="7 8" id="KW-0472">Membrane</keyword>
<reference evidence="9 10" key="1">
    <citation type="submission" date="2019-03" db="EMBL/GenBank/DDBJ databases">
        <title>Genomic Encyclopedia of Type Strains, Phase IV (KMG-IV): sequencing the most valuable type-strain genomes for metagenomic binning, comparative biology and taxonomic classification.</title>
        <authorList>
            <person name="Goeker M."/>
        </authorList>
    </citation>
    <scope>NUCLEOTIDE SEQUENCE [LARGE SCALE GENOMIC DNA]</scope>
    <source>
        <strain evidence="9 10">DSM 25964</strain>
    </source>
</reference>
<evidence type="ECO:0000256" key="4">
    <source>
        <dbReference type="ARBA" id="ARBA00022475"/>
    </source>
</evidence>
<comment type="similarity">
    <text evidence="2 8">Belongs to the 4-toluene sulfonate uptake permease (TSUP) (TC 2.A.102) family.</text>
</comment>
<dbReference type="PANTHER" id="PTHR30269">
    <property type="entry name" value="TRANSMEMBRANE PROTEIN YFCA"/>
    <property type="match status" value="1"/>
</dbReference>
<protein>
    <recommendedName>
        <fullName evidence="8">Probable membrane transporter protein</fullName>
    </recommendedName>
</protein>
<feature type="transmembrane region" description="Helical" evidence="8">
    <location>
        <begin position="182"/>
        <end position="204"/>
    </location>
</feature>
<keyword evidence="10" id="KW-1185">Reference proteome</keyword>
<accession>A0A4R8ME45</accession>
<dbReference type="Proteomes" id="UP000295066">
    <property type="component" value="Unassembled WGS sequence"/>
</dbReference>
<keyword evidence="4 8" id="KW-1003">Cell membrane</keyword>
<evidence type="ECO:0000256" key="3">
    <source>
        <dbReference type="ARBA" id="ARBA00022448"/>
    </source>
</evidence>
<dbReference type="EMBL" id="SORI01000002">
    <property type="protein sequence ID" value="TDY63248.1"/>
    <property type="molecule type" value="Genomic_DNA"/>
</dbReference>
<dbReference type="GO" id="GO:0005886">
    <property type="term" value="C:plasma membrane"/>
    <property type="evidence" value="ECO:0007669"/>
    <property type="project" value="UniProtKB-SubCell"/>
</dbReference>
<feature type="transmembrane region" description="Helical" evidence="8">
    <location>
        <begin position="216"/>
        <end position="236"/>
    </location>
</feature>
<evidence type="ECO:0000256" key="2">
    <source>
        <dbReference type="ARBA" id="ARBA00009142"/>
    </source>
</evidence>
<dbReference type="InterPro" id="IPR052017">
    <property type="entry name" value="TSUP"/>
</dbReference>
<organism evidence="9 10">
    <name type="scientific">Aminivibrio pyruvatiphilus</name>
    <dbReference type="NCBI Taxonomy" id="1005740"/>
    <lineage>
        <taxon>Bacteria</taxon>
        <taxon>Thermotogati</taxon>
        <taxon>Synergistota</taxon>
        <taxon>Synergistia</taxon>
        <taxon>Synergistales</taxon>
        <taxon>Aminobacteriaceae</taxon>
        <taxon>Aminivibrio</taxon>
    </lineage>
</organism>